<dbReference type="OrthoDB" id="114754at2"/>
<evidence type="ECO:0000313" key="2">
    <source>
        <dbReference type="EMBL" id="PWK21457.1"/>
    </source>
</evidence>
<organism evidence="2 3">
    <name type="scientific">Arcicella aurantiaca</name>
    <dbReference type="NCBI Taxonomy" id="591202"/>
    <lineage>
        <taxon>Bacteria</taxon>
        <taxon>Pseudomonadati</taxon>
        <taxon>Bacteroidota</taxon>
        <taxon>Cytophagia</taxon>
        <taxon>Cytophagales</taxon>
        <taxon>Flectobacillaceae</taxon>
        <taxon>Arcicella</taxon>
    </lineage>
</organism>
<dbReference type="EMBL" id="QGGO01000024">
    <property type="protein sequence ID" value="PWK21457.1"/>
    <property type="molecule type" value="Genomic_DNA"/>
</dbReference>
<feature type="coiled-coil region" evidence="1">
    <location>
        <begin position="16"/>
        <end position="50"/>
    </location>
</feature>
<evidence type="ECO:0000256" key="1">
    <source>
        <dbReference type="SAM" id="Coils"/>
    </source>
</evidence>
<protein>
    <recommendedName>
        <fullName evidence="4">DnaJ-like protein</fullName>
    </recommendedName>
</protein>
<sequence length="283" mass="33376">MSYQSLILTKKSAKDLSKLQKQFNANVKKIEELKANIVSEKEMLRRIMTRIQAEIVPLEHKHNNQLIELVYVFDRHYDNPFFKKKERAKMAEFIIDRTVELIENLGMDNLKPLYEKYANRSYDEVNSQADTITADLMKNMIEAKYGIEVDKNADLSNPQKIQDYIALKLEEKKTNAHSQNPPKEKTAKQIEKEEKLKQEAKNISKVARSIYTDLVKAFHPDREQDETERERKTEIMKLVTQAYEKDDLFELLRLKIELQDSDIESITIADEQLKYYNKILKET</sequence>
<evidence type="ECO:0008006" key="4">
    <source>
        <dbReference type="Google" id="ProtNLM"/>
    </source>
</evidence>
<dbReference type="Gene3D" id="1.10.287.110">
    <property type="entry name" value="DnaJ domain"/>
    <property type="match status" value="1"/>
</dbReference>
<proteinExistence type="predicted"/>
<name>A0A316DT24_9BACT</name>
<dbReference type="RefSeq" id="WP_109744433.1">
    <property type="nucleotide sequence ID" value="NZ_QGGO01000024.1"/>
</dbReference>
<evidence type="ECO:0000313" key="3">
    <source>
        <dbReference type="Proteomes" id="UP000245489"/>
    </source>
</evidence>
<dbReference type="Proteomes" id="UP000245489">
    <property type="component" value="Unassembled WGS sequence"/>
</dbReference>
<comment type="caution">
    <text evidence="2">The sequence shown here is derived from an EMBL/GenBank/DDBJ whole genome shotgun (WGS) entry which is preliminary data.</text>
</comment>
<keyword evidence="3" id="KW-1185">Reference proteome</keyword>
<dbReference type="AlphaFoldDB" id="A0A316DT24"/>
<dbReference type="InterPro" id="IPR036869">
    <property type="entry name" value="J_dom_sf"/>
</dbReference>
<keyword evidence="1" id="KW-0175">Coiled coil</keyword>
<accession>A0A316DT24</accession>
<gene>
    <name evidence="2" type="ORF">LV89_03750</name>
</gene>
<reference evidence="2 3" key="1">
    <citation type="submission" date="2018-05" db="EMBL/GenBank/DDBJ databases">
        <title>Genomic Encyclopedia of Archaeal and Bacterial Type Strains, Phase II (KMG-II): from individual species to whole genera.</title>
        <authorList>
            <person name="Goeker M."/>
        </authorList>
    </citation>
    <scope>NUCLEOTIDE SEQUENCE [LARGE SCALE GENOMIC DNA]</scope>
    <source>
        <strain evidence="2 3">DSM 22214</strain>
    </source>
</reference>